<dbReference type="AlphaFoldDB" id="A0A485NLT6"/>
<keyword evidence="4" id="KW-1185">Reference proteome</keyword>
<evidence type="ECO:0000256" key="1">
    <source>
        <dbReference type="ARBA" id="ARBA00023054"/>
    </source>
</evidence>
<accession>A0A485NLT6</accession>
<evidence type="ECO:0000313" key="3">
    <source>
        <dbReference type="EMBL" id="VFV33169.1"/>
    </source>
</evidence>
<sequence length="106" mass="12116">MSYTPGVGGDPALLAQCISSNIQKITQCCNRSSKANVENSEVHVQQANQQLSRAAEYQHKSRKTRHHFYHCHLICNSRSHRMENERLNYKGAQCCTTFSNCVRNFL</sequence>
<dbReference type="Gene3D" id="1.20.5.110">
    <property type="match status" value="1"/>
</dbReference>
<dbReference type="EMBL" id="CAAGRJ010017870">
    <property type="protein sequence ID" value="VFV33169.1"/>
    <property type="molecule type" value="Genomic_DNA"/>
</dbReference>
<organism evidence="3 4">
    <name type="scientific">Lynx pardinus</name>
    <name type="common">Iberian lynx</name>
    <name type="synonym">Felis pardina</name>
    <dbReference type="NCBI Taxonomy" id="191816"/>
    <lineage>
        <taxon>Eukaryota</taxon>
        <taxon>Metazoa</taxon>
        <taxon>Chordata</taxon>
        <taxon>Craniata</taxon>
        <taxon>Vertebrata</taxon>
        <taxon>Euteleostomi</taxon>
        <taxon>Mammalia</taxon>
        <taxon>Eutheria</taxon>
        <taxon>Laurasiatheria</taxon>
        <taxon>Carnivora</taxon>
        <taxon>Feliformia</taxon>
        <taxon>Felidae</taxon>
        <taxon>Felinae</taxon>
        <taxon>Lynx</taxon>
    </lineage>
</organism>
<reference evidence="3 4" key="1">
    <citation type="submission" date="2019-01" db="EMBL/GenBank/DDBJ databases">
        <authorList>
            <person name="Alioto T."/>
            <person name="Alioto T."/>
        </authorList>
    </citation>
    <scope>NUCLEOTIDE SEQUENCE [LARGE SCALE GENOMIC DNA]</scope>
</reference>
<dbReference type="Proteomes" id="UP000386466">
    <property type="component" value="Unassembled WGS sequence"/>
</dbReference>
<name>A0A485NLT6_LYNPA</name>
<protein>
    <recommendedName>
        <fullName evidence="2">t-SNARE coiled-coil homology domain-containing protein</fullName>
    </recommendedName>
</protein>
<gene>
    <name evidence="3" type="ORF">LYPA_23C005469</name>
</gene>
<evidence type="ECO:0000313" key="4">
    <source>
        <dbReference type="Proteomes" id="UP000386466"/>
    </source>
</evidence>
<dbReference type="Pfam" id="PF05739">
    <property type="entry name" value="SNARE"/>
    <property type="match status" value="1"/>
</dbReference>
<keyword evidence="1" id="KW-0175">Coiled coil</keyword>
<evidence type="ECO:0000259" key="2">
    <source>
        <dbReference type="Pfam" id="PF05739"/>
    </source>
</evidence>
<proteinExistence type="predicted"/>
<feature type="domain" description="T-SNARE coiled-coil homology" evidence="2">
    <location>
        <begin position="35"/>
        <end position="63"/>
    </location>
</feature>
<dbReference type="InterPro" id="IPR000727">
    <property type="entry name" value="T_SNARE_dom"/>
</dbReference>